<accession>A0A0P1G9E7</accession>
<evidence type="ECO:0000256" key="2">
    <source>
        <dbReference type="ARBA" id="ARBA00022723"/>
    </source>
</evidence>
<feature type="domain" description="Metallo-beta-lactamase" evidence="6">
    <location>
        <begin position="95"/>
        <end position="299"/>
    </location>
</feature>
<dbReference type="CDD" id="cd07720">
    <property type="entry name" value="OPHC2-like_MBL-fold"/>
    <property type="match status" value="1"/>
</dbReference>
<evidence type="ECO:0000313" key="7">
    <source>
        <dbReference type="EMBL" id="CUH78026.1"/>
    </source>
</evidence>
<feature type="signal peptide" evidence="5">
    <location>
        <begin position="1"/>
        <end position="28"/>
    </location>
</feature>
<gene>
    <name evidence="7" type="primary">Y2-aiiA</name>
    <name evidence="7" type="ORF">TRM7557_01690</name>
</gene>
<proteinExistence type="inferred from homology"/>
<dbReference type="RefSeq" id="WP_058289778.1">
    <property type="nucleotide sequence ID" value="NZ_CYSD01000024.1"/>
</dbReference>
<dbReference type="InterPro" id="IPR006311">
    <property type="entry name" value="TAT_signal"/>
</dbReference>
<dbReference type="PANTHER" id="PTHR42978">
    <property type="entry name" value="QUORUM-QUENCHING LACTONASE YTNP-RELATED-RELATED"/>
    <property type="match status" value="1"/>
</dbReference>
<evidence type="ECO:0000313" key="8">
    <source>
        <dbReference type="Proteomes" id="UP000052022"/>
    </source>
</evidence>
<evidence type="ECO:0000259" key="6">
    <source>
        <dbReference type="SMART" id="SM00849"/>
    </source>
</evidence>
<dbReference type="InterPro" id="IPR051013">
    <property type="entry name" value="MBL_superfamily_lactonases"/>
</dbReference>
<dbReference type="Pfam" id="PF00753">
    <property type="entry name" value="Lactamase_B"/>
    <property type="match status" value="1"/>
</dbReference>
<evidence type="ECO:0000256" key="1">
    <source>
        <dbReference type="ARBA" id="ARBA00007749"/>
    </source>
</evidence>
<name>A0A0P1G9E7_9RHOB</name>
<dbReference type="OrthoDB" id="9773738at2"/>
<dbReference type="Proteomes" id="UP000052022">
    <property type="component" value="Unassembled WGS sequence"/>
</dbReference>
<keyword evidence="4" id="KW-0862">Zinc</keyword>
<dbReference type="EC" id="3.1.1.81" evidence="7"/>
<keyword evidence="8" id="KW-1185">Reference proteome</keyword>
<dbReference type="EMBL" id="CYSD01000024">
    <property type="protein sequence ID" value="CUH78026.1"/>
    <property type="molecule type" value="Genomic_DNA"/>
</dbReference>
<dbReference type="STRING" id="928856.SAMN04488049_10635"/>
<keyword evidence="2" id="KW-0479">Metal-binding</keyword>
<protein>
    <submittedName>
        <fullName evidence="7">N-acyl homoserine lactonase</fullName>
        <ecNumber evidence="7">3.1.1.81</ecNumber>
    </submittedName>
</protein>
<feature type="chain" id="PRO_5006063197" evidence="5">
    <location>
        <begin position="29"/>
        <end position="326"/>
    </location>
</feature>
<sequence>MTSTRRTFLAAAAAAPLAAGLLPAVARAGSGHSQAAAHQVAGVQRRKVGEATVTALLDGYLDVAPALMSTYDAEAAGQSLARYGQTMQADGLRIPVNGYLIQAGGNTTLIDTGTSNLFAPTLGTLGANLAAAGVSPEEIDQVILTHMHVDHVGGLIDAGGAAMFPNAELIVSQTEWDFWYSDEMRTAAGEGAAAFFQAARMTTTPYQDRLKLVTGDADLGGGLSTQALPGHTPGHQGVLLNSGDDSLLFWGDVIHMTGIQFAYPDVTLAFDTDAEVTKATRAKMLDMAAADGLRVTGSHLDFPGFGLVLRDGDAYRFQAAPWDYAL</sequence>
<dbReference type="AlphaFoldDB" id="A0A0P1G9E7"/>
<dbReference type="SMART" id="SM00849">
    <property type="entry name" value="Lactamase_B"/>
    <property type="match status" value="1"/>
</dbReference>
<dbReference type="PANTHER" id="PTHR42978:SF6">
    <property type="entry name" value="QUORUM-QUENCHING LACTONASE YTNP-RELATED"/>
    <property type="match status" value="1"/>
</dbReference>
<comment type="similarity">
    <text evidence="1">Belongs to the metallo-beta-lactamase superfamily.</text>
</comment>
<dbReference type="Gene3D" id="3.60.15.10">
    <property type="entry name" value="Ribonuclease Z/Hydroxyacylglutathione hydrolase-like"/>
    <property type="match status" value="1"/>
</dbReference>
<keyword evidence="3 7" id="KW-0378">Hydrolase</keyword>
<dbReference type="GO" id="GO:0046872">
    <property type="term" value="F:metal ion binding"/>
    <property type="evidence" value="ECO:0007669"/>
    <property type="project" value="UniProtKB-KW"/>
</dbReference>
<evidence type="ECO:0000256" key="4">
    <source>
        <dbReference type="ARBA" id="ARBA00022833"/>
    </source>
</evidence>
<dbReference type="SUPFAM" id="SSF56281">
    <property type="entry name" value="Metallo-hydrolase/oxidoreductase"/>
    <property type="match status" value="1"/>
</dbReference>
<keyword evidence="5" id="KW-0732">Signal</keyword>
<dbReference type="InterPro" id="IPR036866">
    <property type="entry name" value="RibonucZ/Hydroxyglut_hydro"/>
</dbReference>
<organism evidence="7 8">
    <name type="scientific">Tritonibacter multivorans</name>
    <dbReference type="NCBI Taxonomy" id="928856"/>
    <lineage>
        <taxon>Bacteria</taxon>
        <taxon>Pseudomonadati</taxon>
        <taxon>Pseudomonadota</taxon>
        <taxon>Alphaproteobacteria</taxon>
        <taxon>Rhodobacterales</taxon>
        <taxon>Paracoccaceae</taxon>
        <taxon>Tritonibacter</taxon>
    </lineage>
</organism>
<dbReference type="InterPro" id="IPR001279">
    <property type="entry name" value="Metallo-B-lactamas"/>
</dbReference>
<reference evidence="7 8" key="1">
    <citation type="submission" date="2015-09" db="EMBL/GenBank/DDBJ databases">
        <authorList>
            <consortium name="Swine Surveillance"/>
        </authorList>
    </citation>
    <scope>NUCLEOTIDE SEQUENCE [LARGE SCALE GENOMIC DNA]</scope>
    <source>
        <strain evidence="7 8">CECT 7557</strain>
    </source>
</reference>
<evidence type="ECO:0000256" key="5">
    <source>
        <dbReference type="SAM" id="SignalP"/>
    </source>
</evidence>
<evidence type="ECO:0000256" key="3">
    <source>
        <dbReference type="ARBA" id="ARBA00022801"/>
    </source>
</evidence>
<dbReference type="GO" id="GO:0102007">
    <property type="term" value="F:acyl-L-homoserine-lactone lactonohydrolase activity"/>
    <property type="evidence" value="ECO:0007669"/>
    <property type="project" value="UniProtKB-EC"/>
</dbReference>
<dbReference type="PROSITE" id="PS51318">
    <property type="entry name" value="TAT"/>
    <property type="match status" value="1"/>
</dbReference>